<dbReference type="SUPFAM" id="SSF55826">
    <property type="entry name" value="YbaK/ProRS associated domain"/>
    <property type="match status" value="1"/>
</dbReference>
<gene>
    <name evidence="3" type="ORF">NAEGRDRAFT_76655</name>
</gene>
<protein>
    <submittedName>
        <fullName evidence="3">Predicted protein</fullName>
    </submittedName>
</protein>
<comment type="similarity">
    <text evidence="1">Belongs to the PRORSD1 family.</text>
</comment>
<dbReference type="RefSeq" id="XP_002668435.1">
    <property type="nucleotide sequence ID" value="XM_002668389.1"/>
</dbReference>
<evidence type="ECO:0000313" key="4">
    <source>
        <dbReference type="Proteomes" id="UP000006671"/>
    </source>
</evidence>
<organism evidence="4">
    <name type="scientific">Naegleria gruberi</name>
    <name type="common">Amoeba</name>
    <dbReference type="NCBI Taxonomy" id="5762"/>
    <lineage>
        <taxon>Eukaryota</taxon>
        <taxon>Discoba</taxon>
        <taxon>Heterolobosea</taxon>
        <taxon>Tetramitia</taxon>
        <taxon>Eutetramitia</taxon>
        <taxon>Vahlkampfiidae</taxon>
        <taxon>Naegleria</taxon>
    </lineage>
</organism>
<dbReference type="OrthoDB" id="424586at2759"/>
<dbReference type="Gene3D" id="3.90.960.10">
    <property type="entry name" value="YbaK/aminoacyl-tRNA synthetase-associated domain"/>
    <property type="match status" value="1"/>
</dbReference>
<dbReference type="InParanoid" id="D2W5G3"/>
<dbReference type="PANTHER" id="PTHR31423:SF3">
    <property type="entry name" value="PROLYL-TRNA SYNTHETASE ASSOCIATED DOMAIN-CONTAINING PROTEIN 1-RELATED"/>
    <property type="match status" value="1"/>
</dbReference>
<dbReference type="InterPro" id="IPR036754">
    <property type="entry name" value="YbaK/aa-tRNA-synt-asso_dom_sf"/>
</dbReference>
<dbReference type="VEuPathDB" id="AmoebaDB:NAEGRDRAFT_76655"/>
<evidence type="ECO:0000259" key="2">
    <source>
        <dbReference type="Pfam" id="PF04073"/>
    </source>
</evidence>
<dbReference type="OMA" id="SDTVDDW"/>
<dbReference type="PANTHER" id="PTHR31423">
    <property type="entry name" value="YBAK DOMAIN-CONTAINING PROTEIN"/>
    <property type="match status" value="1"/>
</dbReference>
<dbReference type="GO" id="GO:0002161">
    <property type="term" value="F:aminoacyl-tRNA deacylase activity"/>
    <property type="evidence" value="ECO:0007669"/>
    <property type="project" value="InterPro"/>
</dbReference>
<dbReference type="InterPro" id="IPR007214">
    <property type="entry name" value="YbaK/aa-tRNA-synth-assoc-dom"/>
</dbReference>
<dbReference type="KEGG" id="ngr:NAEGRDRAFT_76655"/>
<dbReference type="EMBL" id="GG739066">
    <property type="protein sequence ID" value="EFC35691.1"/>
    <property type="molecule type" value="Genomic_DNA"/>
</dbReference>
<proteinExistence type="inferred from homology"/>
<keyword evidence="4" id="KW-1185">Reference proteome</keyword>
<evidence type="ECO:0000313" key="3">
    <source>
        <dbReference type="EMBL" id="EFC35691.1"/>
    </source>
</evidence>
<dbReference type="GeneID" id="8861814"/>
<accession>D2W5G3</accession>
<sequence length="224" mass="25451">MATELTIEQKESILLNFLRSELGMKADTSYHAQSDTVDDWLKAVEGRYVDSDQVKFKLCKNFFLNHKKKKQNKFYGVACTDTQVEMNALSKNLGLGSGNLRFADSAELTNYLDILPGNVTPLAFHLLHPKVQEKRPDVLVSTEENPSIVSNMKTLTIIVDAKILRKSKEFTTMLLFHPLHNCASTSMSQDEFIKYMKECLGEDAWMQVIVYDFETNAKLSVNDV</sequence>
<evidence type="ECO:0000256" key="1">
    <source>
        <dbReference type="ARBA" id="ARBA00010201"/>
    </source>
</evidence>
<feature type="domain" description="YbaK/aminoacyl-tRNA synthetase-associated" evidence="2">
    <location>
        <begin position="49"/>
        <end position="193"/>
    </location>
</feature>
<dbReference type="Proteomes" id="UP000006671">
    <property type="component" value="Unassembled WGS sequence"/>
</dbReference>
<name>D2W5G3_NAEGR</name>
<dbReference type="AlphaFoldDB" id="D2W5G3"/>
<reference evidence="3 4" key="1">
    <citation type="journal article" date="2010" name="Cell">
        <title>The genome of Naegleria gruberi illuminates early eukaryotic versatility.</title>
        <authorList>
            <person name="Fritz-Laylin L.K."/>
            <person name="Prochnik S.E."/>
            <person name="Ginger M.L."/>
            <person name="Dacks J.B."/>
            <person name="Carpenter M.L."/>
            <person name="Field M.C."/>
            <person name="Kuo A."/>
            <person name="Paredez A."/>
            <person name="Chapman J."/>
            <person name="Pham J."/>
            <person name="Shu S."/>
            <person name="Neupane R."/>
            <person name="Cipriano M."/>
            <person name="Mancuso J."/>
            <person name="Tu H."/>
            <person name="Salamov A."/>
            <person name="Lindquist E."/>
            <person name="Shapiro H."/>
            <person name="Lucas S."/>
            <person name="Grigoriev I.V."/>
            <person name="Cande W.Z."/>
            <person name="Fulton C."/>
            <person name="Rokhsar D.S."/>
            <person name="Dawson S.C."/>
        </authorList>
    </citation>
    <scope>NUCLEOTIDE SEQUENCE [LARGE SCALE GENOMIC DNA]</scope>
    <source>
        <strain evidence="3 4">NEG-M</strain>
    </source>
</reference>
<dbReference type="InterPro" id="IPR040285">
    <property type="entry name" value="ProX/PRXD1"/>
</dbReference>
<dbReference type="Pfam" id="PF04073">
    <property type="entry name" value="tRNA_edit"/>
    <property type="match status" value="1"/>
</dbReference>